<dbReference type="EMBL" id="CALNXK010000252">
    <property type="protein sequence ID" value="CAH3179229.1"/>
    <property type="molecule type" value="Genomic_DNA"/>
</dbReference>
<dbReference type="CDD" id="cd16495">
    <property type="entry name" value="RING_CH-C4HC3_MARCH"/>
    <property type="match status" value="1"/>
</dbReference>
<keyword evidence="12 14" id="KW-0472">Membrane</keyword>
<comment type="catalytic activity">
    <reaction evidence="1">
        <text>S-ubiquitinyl-[E2 ubiquitin-conjugating enzyme]-L-cysteine + [acceptor protein]-L-lysine = [E2 ubiquitin-conjugating enzyme]-L-cysteine + N(6)-ubiquitinyl-[acceptor protein]-L-lysine.</text>
        <dbReference type="EC" id="2.3.2.27"/>
    </reaction>
</comment>
<evidence type="ECO:0000256" key="14">
    <source>
        <dbReference type="SAM" id="Phobius"/>
    </source>
</evidence>
<dbReference type="Gene3D" id="3.30.40.10">
    <property type="entry name" value="Zinc/RING finger domain, C3HC4 (zinc finger)"/>
    <property type="match status" value="1"/>
</dbReference>
<dbReference type="InterPro" id="IPR046356">
    <property type="entry name" value="MARCHF4/9/11"/>
</dbReference>
<name>A0ABN8RMD8_9CNID</name>
<comment type="caution">
    <text evidence="16">The sequence shown here is derived from an EMBL/GenBank/DDBJ whole genome shotgun (WGS) entry which is preliminary data.</text>
</comment>
<dbReference type="SMART" id="SM00744">
    <property type="entry name" value="RINGv"/>
    <property type="match status" value="1"/>
</dbReference>
<keyword evidence="9" id="KW-0833">Ubl conjugation pathway</keyword>
<evidence type="ECO:0000256" key="2">
    <source>
        <dbReference type="ARBA" id="ARBA00004127"/>
    </source>
</evidence>
<proteinExistence type="predicted"/>
<evidence type="ECO:0000256" key="5">
    <source>
        <dbReference type="ARBA" id="ARBA00022679"/>
    </source>
</evidence>
<protein>
    <recommendedName>
        <fullName evidence="4">RING-type E3 ubiquitin transferase</fullName>
        <ecNumber evidence="4">2.3.2.27</ecNumber>
    </recommendedName>
</protein>
<evidence type="ECO:0000256" key="11">
    <source>
        <dbReference type="ARBA" id="ARBA00022989"/>
    </source>
</evidence>
<keyword evidence="8" id="KW-0863">Zinc-finger</keyword>
<keyword evidence="17" id="KW-1185">Reference proteome</keyword>
<organism evidence="16 17">
    <name type="scientific">Porites lobata</name>
    <dbReference type="NCBI Taxonomy" id="104759"/>
    <lineage>
        <taxon>Eukaryota</taxon>
        <taxon>Metazoa</taxon>
        <taxon>Cnidaria</taxon>
        <taxon>Anthozoa</taxon>
        <taxon>Hexacorallia</taxon>
        <taxon>Scleractinia</taxon>
        <taxon>Fungiina</taxon>
        <taxon>Poritidae</taxon>
        <taxon>Porites</taxon>
    </lineage>
</organism>
<dbReference type="PROSITE" id="PS51292">
    <property type="entry name" value="ZF_RING_CH"/>
    <property type="match status" value="1"/>
</dbReference>
<dbReference type="Pfam" id="PF12906">
    <property type="entry name" value="RINGv"/>
    <property type="match status" value="1"/>
</dbReference>
<dbReference type="PANTHER" id="PTHR46053:SF2">
    <property type="entry name" value="RING-TYPE E3 UBIQUITIN TRANSFERASE"/>
    <property type="match status" value="1"/>
</dbReference>
<evidence type="ECO:0000256" key="9">
    <source>
        <dbReference type="ARBA" id="ARBA00022786"/>
    </source>
</evidence>
<feature type="compositionally biased region" description="Basic and acidic residues" evidence="13">
    <location>
        <begin position="522"/>
        <end position="533"/>
    </location>
</feature>
<dbReference type="InterPro" id="IPR011016">
    <property type="entry name" value="Znf_RING-CH"/>
</dbReference>
<evidence type="ECO:0000256" key="1">
    <source>
        <dbReference type="ARBA" id="ARBA00000900"/>
    </source>
</evidence>
<dbReference type="Proteomes" id="UP001159405">
    <property type="component" value="Unassembled WGS sequence"/>
</dbReference>
<feature type="domain" description="RING-CH-type" evidence="15">
    <location>
        <begin position="320"/>
        <end position="380"/>
    </location>
</feature>
<feature type="transmembrane region" description="Helical" evidence="14">
    <location>
        <begin position="399"/>
        <end position="422"/>
    </location>
</feature>
<dbReference type="EC" id="2.3.2.27" evidence="4"/>
<feature type="region of interest" description="Disordered" evidence="13">
    <location>
        <begin position="495"/>
        <end position="533"/>
    </location>
</feature>
<evidence type="ECO:0000256" key="3">
    <source>
        <dbReference type="ARBA" id="ARBA00004906"/>
    </source>
</evidence>
<dbReference type="PANTHER" id="PTHR46053">
    <property type="entry name" value="E3 UBIQUITIN-PROTEIN LIGASE MARCH4-LIKE"/>
    <property type="match status" value="1"/>
</dbReference>
<evidence type="ECO:0000259" key="15">
    <source>
        <dbReference type="PROSITE" id="PS51292"/>
    </source>
</evidence>
<sequence>MFMRRLLYQVVTGVDDPKDKKYSSLHFFLHSAVPIYDISYHKSDECLSHSHNKYLKSLISIRLKVASCAPGLMGTEQVTGNSHFGVYCHPFMHGVSYKFMKSDGIKTYVTLSLAGRQDTAASKLVRVEQRSGKIKCAPSMSSLSLPCLNEQVAKSIPLTKYKLQVKHKKLAMVSEPLLPVEGSDQQEIRTRDLEQCDLVLDKAVEVDSQSIVEEEIDPRSSSLEYCFLCSQSGPVIKEEVCHKQKLKRQTISQSLLVLKSSGSNSASTPYLHVNLCDNLMGRKSTSASVLSSATFKVQQPGQNVIKGQSISSSLSKVTEMNDSCGLMCRICHGDGEEEELIRPCRCTGTVKHAHQSCILHWVSKSGNQTCELCNFKFKTRKESVKCFWKWRFPEVSTKGWLHIGLFIAFATMLLTSITWIIWSRVSRTPSAIAERTTEEVKFAYMVNGLFIALAVGGLYFDSLKHFKQYSKRWTALNRNVVVECYTLEQNSKAGMRSQHSTCTPNQLPTPDIAAEETQAEQESSRGQERADWV</sequence>
<comment type="subcellular location">
    <subcellularLocation>
        <location evidence="2">Endomembrane system</location>
        <topology evidence="2">Multi-pass membrane protein</topology>
    </subcellularLocation>
</comment>
<evidence type="ECO:0000313" key="17">
    <source>
        <dbReference type="Proteomes" id="UP001159405"/>
    </source>
</evidence>
<keyword evidence="10" id="KW-0862">Zinc</keyword>
<evidence type="ECO:0000313" key="16">
    <source>
        <dbReference type="EMBL" id="CAH3179229.1"/>
    </source>
</evidence>
<evidence type="ECO:0000256" key="8">
    <source>
        <dbReference type="ARBA" id="ARBA00022771"/>
    </source>
</evidence>
<gene>
    <name evidence="16" type="ORF">PLOB_00021717</name>
</gene>
<evidence type="ECO:0000256" key="13">
    <source>
        <dbReference type="SAM" id="MobiDB-lite"/>
    </source>
</evidence>
<keyword evidence="5" id="KW-0808">Transferase</keyword>
<keyword evidence="11 14" id="KW-1133">Transmembrane helix</keyword>
<keyword evidence="7" id="KW-0479">Metal-binding</keyword>
<evidence type="ECO:0000256" key="6">
    <source>
        <dbReference type="ARBA" id="ARBA00022692"/>
    </source>
</evidence>
<accession>A0ABN8RMD8</accession>
<comment type="pathway">
    <text evidence="3">Protein modification; protein ubiquitination.</text>
</comment>
<dbReference type="InterPro" id="IPR013083">
    <property type="entry name" value="Znf_RING/FYVE/PHD"/>
</dbReference>
<evidence type="ECO:0000256" key="10">
    <source>
        <dbReference type="ARBA" id="ARBA00022833"/>
    </source>
</evidence>
<evidence type="ECO:0000256" key="12">
    <source>
        <dbReference type="ARBA" id="ARBA00023136"/>
    </source>
</evidence>
<evidence type="ECO:0000256" key="4">
    <source>
        <dbReference type="ARBA" id="ARBA00012483"/>
    </source>
</evidence>
<feature type="compositionally biased region" description="Polar residues" evidence="13">
    <location>
        <begin position="495"/>
        <end position="508"/>
    </location>
</feature>
<evidence type="ECO:0000256" key="7">
    <source>
        <dbReference type="ARBA" id="ARBA00022723"/>
    </source>
</evidence>
<keyword evidence="6 14" id="KW-0812">Transmembrane</keyword>
<feature type="transmembrane region" description="Helical" evidence="14">
    <location>
        <begin position="442"/>
        <end position="460"/>
    </location>
</feature>
<dbReference type="SUPFAM" id="SSF57850">
    <property type="entry name" value="RING/U-box"/>
    <property type="match status" value="1"/>
</dbReference>
<reference evidence="16 17" key="1">
    <citation type="submission" date="2022-05" db="EMBL/GenBank/DDBJ databases">
        <authorList>
            <consortium name="Genoscope - CEA"/>
            <person name="William W."/>
        </authorList>
    </citation>
    <scope>NUCLEOTIDE SEQUENCE [LARGE SCALE GENOMIC DNA]</scope>
</reference>